<evidence type="ECO:0000313" key="2">
    <source>
        <dbReference type="EMBL" id="RCX20917.1"/>
    </source>
</evidence>
<evidence type="ECO:0000256" key="1">
    <source>
        <dbReference type="SAM" id="MobiDB-lite"/>
    </source>
</evidence>
<sequence length="92" mass="10500">MYKKKKPPKMSCPICGSTPDINTEWVHCPQHSAPVCMHHCYWGNCEFYNMAASKEFSLTRCTYRKDMENSQEKTAAAALPEARKEVPAKKMA</sequence>
<proteinExistence type="predicted"/>
<organism evidence="2 3">
    <name type="scientific">Anaerobacterium chartisolvens</name>
    <dbReference type="NCBI Taxonomy" id="1297424"/>
    <lineage>
        <taxon>Bacteria</taxon>
        <taxon>Bacillati</taxon>
        <taxon>Bacillota</taxon>
        <taxon>Clostridia</taxon>
        <taxon>Eubacteriales</taxon>
        <taxon>Oscillospiraceae</taxon>
        <taxon>Anaerobacterium</taxon>
    </lineage>
</organism>
<comment type="caution">
    <text evidence="2">The sequence shown here is derived from an EMBL/GenBank/DDBJ whole genome shotgun (WGS) entry which is preliminary data.</text>
</comment>
<evidence type="ECO:0000313" key="3">
    <source>
        <dbReference type="Proteomes" id="UP000253034"/>
    </source>
</evidence>
<reference evidence="2 3" key="1">
    <citation type="submission" date="2018-07" db="EMBL/GenBank/DDBJ databases">
        <title>Genomic Encyclopedia of Type Strains, Phase IV (KMG-IV): sequencing the most valuable type-strain genomes for metagenomic binning, comparative biology and taxonomic classification.</title>
        <authorList>
            <person name="Goeker M."/>
        </authorList>
    </citation>
    <scope>NUCLEOTIDE SEQUENCE [LARGE SCALE GENOMIC DNA]</scope>
    <source>
        <strain evidence="2 3">DSM 27016</strain>
    </source>
</reference>
<protein>
    <submittedName>
        <fullName evidence="2">Uncharacterized protein</fullName>
    </submittedName>
</protein>
<dbReference type="EMBL" id="QPJT01000001">
    <property type="protein sequence ID" value="RCX20917.1"/>
    <property type="molecule type" value="Genomic_DNA"/>
</dbReference>
<accession>A0A369BKB8</accession>
<dbReference type="RefSeq" id="WP_114295868.1">
    <property type="nucleotide sequence ID" value="NZ_QPJT01000001.1"/>
</dbReference>
<name>A0A369BKB8_9FIRM</name>
<feature type="region of interest" description="Disordered" evidence="1">
    <location>
        <begin position="72"/>
        <end position="92"/>
    </location>
</feature>
<keyword evidence="3" id="KW-1185">Reference proteome</keyword>
<gene>
    <name evidence="2" type="ORF">DFR58_101119</name>
</gene>
<feature type="compositionally biased region" description="Basic and acidic residues" evidence="1">
    <location>
        <begin position="81"/>
        <end position="92"/>
    </location>
</feature>
<dbReference type="AlphaFoldDB" id="A0A369BKB8"/>
<dbReference type="Proteomes" id="UP000253034">
    <property type="component" value="Unassembled WGS sequence"/>
</dbReference>